<evidence type="ECO:0000313" key="2">
    <source>
        <dbReference type="EMBL" id="KOF99395.1"/>
    </source>
</evidence>
<feature type="compositionally biased region" description="Acidic residues" evidence="1">
    <location>
        <begin position="48"/>
        <end position="89"/>
    </location>
</feature>
<proteinExistence type="predicted"/>
<accession>A0A0L8IEC1</accession>
<name>A0A0L8IEC1_OCTBM</name>
<dbReference type="AlphaFoldDB" id="A0A0L8IEC1"/>
<dbReference type="EMBL" id="KQ415966">
    <property type="protein sequence ID" value="KOF99395.1"/>
    <property type="molecule type" value="Genomic_DNA"/>
</dbReference>
<gene>
    <name evidence="2" type="ORF">OCBIM_22016471mg</name>
</gene>
<protein>
    <submittedName>
        <fullName evidence="2">Uncharacterized protein</fullName>
    </submittedName>
</protein>
<feature type="region of interest" description="Disordered" evidence="1">
    <location>
        <begin position="48"/>
        <end position="103"/>
    </location>
</feature>
<organism evidence="2">
    <name type="scientific">Octopus bimaculoides</name>
    <name type="common">California two-spotted octopus</name>
    <dbReference type="NCBI Taxonomy" id="37653"/>
    <lineage>
        <taxon>Eukaryota</taxon>
        <taxon>Metazoa</taxon>
        <taxon>Spiralia</taxon>
        <taxon>Lophotrochozoa</taxon>
        <taxon>Mollusca</taxon>
        <taxon>Cephalopoda</taxon>
        <taxon>Coleoidea</taxon>
        <taxon>Octopodiformes</taxon>
        <taxon>Octopoda</taxon>
        <taxon>Incirrata</taxon>
        <taxon>Octopodidae</taxon>
        <taxon>Octopus</taxon>
    </lineage>
</organism>
<reference evidence="2" key="1">
    <citation type="submission" date="2015-07" db="EMBL/GenBank/DDBJ databases">
        <title>MeaNS - Measles Nucleotide Surveillance Program.</title>
        <authorList>
            <person name="Tran T."/>
            <person name="Druce J."/>
        </authorList>
    </citation>
    <scope>NUCLEOTIDE SEQUENCE</scope>
    <source>
        <strain evidence="2">UCB-OBI-ISO-001</strain>
        <tissue evidence="2">Gonad</tissue>
    </source>
</reference>
<evidence type="ECO:0000256" key="1">
    <source>
        <dbReference type="SAM" id="MobiDB-lite"/>
    </source>
</evidence>
<sequence>MSRTYGCDARAWCTLIRKVVMMGVLGFVYLYLSDLLMACTTLSLYDDDDDDDDDDDHHDHDDHDDDHDDGDDDDDDDDHDDEEEEEEDLNFWHKSLNYGEESK</sequence>